<organism evidence="1">
    <name type="scientific">uncultured virus</name>
    <dbReference type="NCBI Taxonomy" id="340016"/>
    <lineage>
        <taxon>Viruses</taxon>
        <taxon>environmental samples</taxon>
    </lineage>
</organism>
<dbReference type="Gene3D" id="2.60.120.20">
    <property type="match status" value="1"/>
</dbReference>
<reference evidence="2" key="2">
    <citation type="submission" date="2017-01" db="EMBL/GenBank/DDBJ databases">
        <title>High-throughput sequencing uncovers low homogeneity in the biogeography of single-stranded DNA viruses.</title>
        <authorList>
            <person name="Pearson V.M."/>
            <person name="Rokyta D.R."/>
        </authorList>
    </citation>
    <scope>NUCLEOTIDE SEQUENCE</scope>
</reference>
<dbReference type="EMBL" id="KY487891">
    <property type="protein sequence ID" value="AUM61849.1"/>
    <property type="molecule type" value="Genomic_DNA"/>
</dbReference>
<name>A0A1D8MK42_9VIRU</name>
<evidence type="ECO:0000313" key="2">
    <source>
        <dbReference type="EMBL" id="AUM61849.1"/>
    </source>
</evidence>
<protein>
    <submittedName>
        <fullName evidence="1 2">Capsid</fullName>
    </submittedName>
</protein>
<accession>A0A1D8MK42</accession>
<sequence length="327" mass="36758">MAGYLAQAAGFVAAGTALSGYALYNDIKSSKRKFPDEGFYEPVAKKGKMAFRSRRFGRRRFGRRRFGRRRFRKRVPFKRRRFTKAVRRVIRRTAEPKVQRNPENITGLTLTQGDGTTRIIYVSNPPGGMIQGSEADELIGDRIFLKGISLRGQVGTSGENTTFQGAKIRISCVWSKEQGSALDGAWTIFGSTTTPVANPTQTPPFVNPRFFESSNANLVFVGNGWTIPFDTRGKVRVLRSYTIQLNPGVENQADGGIIGDVTPFDLWFPINKWMRIEDPDQLDISSPFRFKYGTYYLVMQVVSNTNDVSNTAVGEMDYSISTYYCQP</sequence>
<proteinExistence type="predicted"/>
<dbReference type="InterPro" id="IPR029053">
    <property type="entry name" value="Viral_coat"/>
</dbReference>
<gene>
    <name evidence="2" type="primary">Cap</name>
</gene>
<reference evidence="1" key="1">
    <citation type="submission" date="2016-05" db="EMBL/GenBank/DDBJ databases">
        <title>Viral Hybridization Blurs Taxonomic Lines in a Wastewater Treatment Plant.</title>
        <authorList>
            <person name="Pearson V.M.M."/>
            <person name="Caudle S.B."/>
            <person name="Rokyta D.R."/>
        </authorList>
    </citation>
    <scope>NUCLEOTIDE SEQUENCE</scope>
    <source>
        <strain evidence="1">Wastewater_Circular_Virus_FL55</strain>
    </source>
</reference>
<evidence type="ECO:0000313" key="1">
    <source>
        <dbReference type="EMBL" id="AOV86320.1"/>
    </source>
</evidence>
<dbReference type="EMBL" id="KX259448">
    <property type="protein sequence ID" value="AOV86320.1"/>
    <property type="molecule type" value="Genomic_DNA"/>
</dbReference>